<gene>
    <name evidence="9" type="ORF">FGO68_gene345</name>
</gene>
<evidence type="ECO:0000256" key="3">
    <source>
        <dbReference type="ARBA" id="ARBA00022727"/>
    </source>
</evidence>
<keyword evidence="3" id="KW-0545">Nucleotide biosynthesis</keyword>
<dbReference type="PANTHER" id="PTHR11086:SF18">
    <property type="entry name" value="DEOXYCYTIDYLATE DEAMINASE"/>
    <property type="match status" value="1"/>
</dbReference>
<proteinExistence type="inferred from homology"/>
<dbReference type="EMBL" id="RRYP01015692">
    <property type="protein sequence ID" value="TNV75397.1"/>
    <property type="molecule type" value="Genomic_DNA"/>
</dbReference>
<dbReference type="EC" id="3.5.4.12" evidence="6"/>
<dbReference type="PROSITE" id="PS51747">
    <property type="entry name" value="CYT_DCMP_DEAMINASES_2"/>
    <property type="match status" value="1"/>
</dbReference>
<evidence type="ECO:0000313" key="9">
    <source>
        <dbReference type="EMBL" id="TNV75397.1"/>
    </source>
</evidence>
<dbReference type="InterPro" id="IPR002125">
    <property type="entry name" value="CMP_dCMP_dom"/>
</dbReference>
<keyword evidence="10" id="KW-1185">Reference proteome</keyword>
<accession>A0A8J8NHB5</accession>
<organism evidence="9 10">
    <name type="scientific">Halteria grandinella</name>
    <dbReference type="NCBI Taxonomy" id="5974"/>
    <lineage>
        <taxon>Eukaryota</taxon>
        <taxon>Sar</taxon>
        <taxon>Alveolata</taxon>
        <taxon>Ciliophora</taxon>
        <taxon>Intramacronucleata</taxon>
        <taxon>Spirotrichea</taxon>
        <taxon>Stichotrichia</taxon>
        <taxon>Sporadotrichida</taxon>
        <taxon>Halteriidae</taxon>
        <taxon>Halteria</taxon>
    </lineage>
</organism>
<comment type="caution">
    <text evidence="9">The sequence shown here is derived from an EMBL/GenBank/DDBJ whole genome shotgun (WGS) entry which is preliminary data.</text>
</comment>
<dbReference type="GO" id="GO:0008270">
    <property type="term" value="F:zinc ion binding"/>
    <property type="evidence" value="ECO:0007669"/>
    <property type="project" value="InterPro"/>
</dbReference>
<dbReference type="SUPFAM" id="SSF53927">
    <property type="entry name" value="Cytidine deaminase-like"/>
    <property type="match status" value="1"/>
</dbReference>
<keyword evidence="5" id="KW-0862">Zinc</keyword>
<dbReference type="InterPro" id="IPR015517">
    <property type="entry name" value="dCMP_deaminase-rel"/>
</dbReference>
<reference evidence="9" key="1">
    <citation type="submission" date="2019-06" db="EMBL/GenBank/DDBJ databases">
        <authorList>
            <person name="Zheng W."/>
        </authorList>
    </citation>
    <scope>NUCLEOTIDE SEQUENCE</scope>
    <source>
        <strain evidence="9">QDHG01</strain>
    </source>
</reference>
<evidence type="ECO:0000256" key="6">
    <source>
        <dbReference type="ARBA" id="ARBA00038938"/>
    </source>
</evidence>
<dbReference type="InterPro" id="IPR016193">
    <property type="entry name" value="Cytidine_deaminase-like"/>
</dbReference>
<evidence type="ECO:0000256" key="2">
    <source>
        <dbReference type="ARBA" id="ARBA00022723"/>
    </source>
</evidence>
<name>A0A8J8NHB5_HALGN</name>
<evidence type="ECO:0000313" key="10">
    <source>
        <dbReference type="Proteomes" id="UP000785679"/>
    </source>
</evidence>
<evidence type="ECO:0000256" key="1">
    <source>
        <dbReference type="ARBA" id="ARBA00006576"/>
    </source>
</evidence>
<keyword evidence="4" id="KW-0378">Hydrolase</keyword>
<dbReference type="GO" id="GO:0005737">
    <property type="term" value="C:cytoplasm"/>
    <property type="evidence" value="ECO:0007669"/>
    <property type="project" value="TreeGrafter"/>
</dbReference>
<keyword evidence="2" id="KW-0479">Metal-binding</keyword>
<evidence type="ECO:0000256" key="5">
    <source>
        <dbReference type="ARBA" id="ARBA00022833"/>
    </source>
</evidence>
<comment type="similarity">
    <text evidence="1">Belongs to the cytidine and deoxycytidylate deaminase family.</text>
</comment>
<dbReference type="InterPro" id="IPR016192">
    <property type="entry name" value="APOBEC/CMP_deaminase_Zn-bd"/>
</dbReference>
<dbReference type="GO" id="GO:0004132">
    <property type="term" value="F:dCMP deaminase activity"/>
    <property type="evidence" value="ECO:0007669"/>
    <property type="project" value="TreeGrafter"/>
</dbReference>
<evidence type="ECO:0000256" key="4">
    <source>
        <dbReference type="ARBA" id="ARBA00022801"/>
    </source>
</evidence>
<evidence type="ECO:0000259" key="8">
    <source>
        <dbReference type="PROSITE" id="PS51747"/>
    </source>
</evidence>
<dbReference type="Gene3D" id="3.40.140.10">
    <property type="entry name" value="Cytidine Deaminase, domain 2"/>
    <property type="match status" value="1"/>
</dbReference>
<dbReference type="PROSITE" id="PS00903">
    <property type="entry name" value="CYT_DCMP_DEAMINASES_1"/>
    <property type="match status" value="1"/>
</dbReference>
<dbReference type="AlphaFoldDB" id="A0A8J8NHB5"/>
<evidence type="ECO:0000256" key="7">
    <source>
        <dbReference type="ARBA" id="ARBA00041763"/>
    </source>
</evidence>
<dbReference type="PANTHER" id="PTHR11086">
    <property type="entry name" value="DEOXYCYTIDYLATE DEAMINASE-RELATED"/>
    <property type="match status" value="1"/>
</dbReference>
<feature type="domain" description="CMP/dCMP-type deaminase" evidence="8">
    <location>
        <begin position="21"/>
        <end position="153"/>
    </location>
</feature>
<sequence length="180" mass="20105">MDKQRPADPSTYIQVDTEEVKPHTYYLGLACDYAKANSDDAVTQNGVLIKTVDNKLVLGANMVPGTVHVTPERTSRPLKYDFIEHGERTAIWRCALNALPTNGATLYQIWYPCYDCARAIIGAGIVEIVGIQRARDLTPAHWQENLKVAEVMLREAGVRVTMVEERVGVQMPFNGEMVEL</sequence>
<protein>
    <recommendedName>
        <fullName evidence="7">dCMP deaminase</fullName>
        <ecNumber evidence="6">3.5.4.12</ecNumber>
    </recommendedName>
    <alternativeName>
        <fullName evidence="7">dCMP deaminase</fullName>
    </alternativeName>
</protein>
<dbReference type="Pfam" id="PF00383">
    <property type="entry name" value="dCMP_cyt_deam_1"/>
    <property type="match status" value="1"/>
</dbReference>
<dbReference type="Proteomes" id="UP000785679">
    <property type="component" value="Unassembled WGS sequence"/>
</dbReference>